<feature type="compositionally biased region" description="Basic and acidic residues" evidence="6">
    <location>
        <begin position="125"/>
        <end position="139"/>
    </location>
</feature>
<keyword evidence="3" id="KW-0175">Coiled coil</keyword>
<dbReference type="Pfam" id="PF07540">
    <property type="entry name" value="NOC3p"/>
    <property type="match status" value="1"/>
</dbReference>
<evidence type="ECO:0000256" key="2">
    <source>
        <dbReference type="ARBA" id="ARBA00007797"/>
    </source>
</evidence>
<dbReference type="Pfam" id="PF03914">
    <property type="entry name" value="CBF"/>
    <property type="match status" value="1"/>
</dbReference>
<feature type="region of interest" description="Disordered" evidence="6">
    <location>
        <begin position="94"/>
        <end position="207"/>
    </location>
</feature>
<comment type="similarity">
    <text evidence="2 5">Belongs to the CBF/MAK21 family.</text>
</comment>
<evidence type="ECO:0000256" key="1">
    <source>
        <dbReference type="ARBA" id="ARBA00004604"/>
    </source>
</evidence>
<feature type="domain" description="Nucleolar complex-associated protein 3 N-terminal" evidence="8">
    <location>
        <begin position="212"/>
        <end position="303"/>
    </location>
</feature>
<feature type="compositionally biased region" description="Acidic residues" evidence="6">
    <location>
        <begin position="164"/>
        <end position="193"/>
    </location>
</feature>
<organism evidence="9 10">
    <name type="scientific">Basidiobolus ranarum</name>
    <dbReference type="NCBI Taxonomy" id="34480"/>
    <lineage>
        <taxon>Eukaryota</taxon>
        <taxon>Fungi</taxon>
        <taxon>Fungi incertae sedis</taxon>
        <taxon>Zoopagomycota</taxon>
        <taxon>Entomophthoromycotina</taxon>
        <taxon>Basidiobolomycetes</taxon>
        <taxon>Basidiobolales</taxon>
        <taxon>Basidiobolaceae</taxon>
        <taxon>Basidiobolus</taxon>
    </lineage>
</organism>
<comment type="function">
    <text evidence="5">Required for synthesis of 60S ribosomal subunits and the transport of pre-ribosomes from the nucleoplasm to the cytoplasm.</text>
</comment>
<evidence type="ECO:0000313" key="10">
    <source>
        <dbReference type="Proteomes" id="UP001479436"/>
    </source>
</evidence>
<dbReference type="InterPro" id="IPR016903">
    <property type="entry name" value="Nucleolar_cplx-assoc_3"/>
</dbReference>
<evidence type="ECO:0000256" key="6">
    <source>
        <dbReference type="SAM" id="MobiDB-lite"/>
    </source>
</evidence>
<dbReference type="PANTHER" id="PTHR14428:SF5">
    <property type="entry name" value="NUCLEOLAR COMPLEX PROTEIN 3 HOMOLOG"/>
    <property type="match status" value="1"/>
</dbReference>
<evidence type="ECO:0000259" key="7">
    <source>
        <dbReference type="Pfam" id="PF03914"/>
    </source>
</evidence>
<dbReference type="PIRSF" id="PIRSF028977">
    <property type="entry name" value="Nucleolar_complex_p3"/>
    <property type="match status" value="1"/>
</dbReference>
<dbReference type="InterPro" id="IPR011501">
    <property type="entry name" value="Noc3_N"/>
</dbReference>
<evidence type="ECO:0000256" key="5">
    <source>
        <dbReference type="PIRNR" id="PIRNR028977"/>
    </source>
</evidence>
<feature type="compositionally biased region" description="Basic residues" evidence="6">
    <location>
        <begin position="431"/>
        <end position="446"/>
    </location>
</feature>
<keyword evidence="5" id="KW-0690">Ribosome biogenesis</keyword>
<feature type="region of interest" description="Disordered" evidence="6">
    <location>
        <begin position="1"/>
        <end position="42"/>
    </location>
</feature>
<feature type="region of interest" description="Disordered" evidence="6">
    <location>
        <begin position="431"/>
        <end position="450"/>
    </location>
</feature>
<dbReference type="InterPro" id="IPR016024">
    <property type="entry name" value="ARM-type_fold"/>
</dbReference>
<dbReference type="EMBL" id="JASJQH010000162">
    <property type="protein sequence ID" value="KAK9766364.1"/>
    <property type="molecule type" value="Genomic_DNA"/>
</dbReference>
<dbReference type="PANTHER" id="PTHR14428">
    <property type="entry name" value="NUCLEOLAR COMPLEX PROTEIN 3"/>
    <property type="match status" value="1"/>
</dbReference>
<reference evidence="9 10" key="1">
    <citation type="submission" date="2023-04" db="EMBL/GenBank/DDBJ databases">
        <title>Genome of Basidiobolus ranarum AG-B5.</title>
        <authorList>
            <person name="Stajich J.E."/>
            <person name="Carter-House D."/>
            <person name="Gryganskyi A."/>
        </authorList>
    </citation>
    <scope>NUCLEOTIDE SEQUENCE [LARGE SCALE GENOMIC DNA]</scope>
    <source>
        <strain evidence="9 10">AG-B5</strain>
    </source>
</reference>
<name>A0ABR2WXX2_9FUNG</name>
<feature type="domain" description="CCAAT-binding factor" evidence="7">
    <location>
        <begin position="545"/>
        <end position="716"/>
    </location>
</feature>
<dbReference type="InterPro" id="IPR005612">
    <property type="entry name" value="CCAAT-binding_factor"/>
</dbReference>
<gene>
    <name evidence="9" type="ORF">K7432_004609</name>
</gene>
<keyword evidence="4" id="KW-0539">Nucleus</keyword>
<keyword evidence="10" id="KW-1185">Reference proteome</keyword>
<comment type="subcellular location">
    <subcellularLocation>
        <location evidence="1 5">Nucleus</location>
        <location evidence="1 5">Nucleolus</location>
    </subcellularLocation>
</comment>
<dbReference type="SUPFAM" id="SSF48371">
    <property type="entry name" value="ARM repeat"/>
    <property type="match status" value="1"/>
</dbReference>
<feature type="compositionally biased region" description="Basic and acidic residues" evidence="6">
    <location>
        <begin position="147"/>
        <end position="157"/>
    </location>
</feature>
<dbReference type="Proteomes" id="UP001479436">
    <property type="component" value="Unassembled WGS sequence"/>
</dbReference>
<feature type="compositionally biased region" description="Basic residues" evidence="6">
    <location>
        <begin position="1"/>
        <end position="13"/>
    </location>
</feature>
<evidence type="ECO:0000256" key="4">
    <source>
        <dbReference type="ARBA" id="ARBA00023242"/>
    </source>
</evidence>
<evidence type="ECO:0000259" key="8">
    <source>
        <dbReference type="Pfam" id="PF07540"/>
    </source>
</evidence>
<protein>
    <recommendedName>
        <fullName evidence="5">Nucleolar complex-associated protein 3</fullName>
    </recommendedName>
</protein>
<comment type="caution">
    <text evidence="9">The sequence shown here is derived from an EMBL/GenBank/DDBJ whole genome shotgun (WGS) entry which is preliminary data.</text>
</comment>
<evidence type="ECO:0000313" key="9">
    <source>
        <dbReference type="EMBL" id="KAK9766364.1"/>
    </source>
</evidence>
<sequence length="728" mass="83147">MAPRKSKNVSKKGRPSEPNTNRVKVPTKVKVPKKQGNVDSDVELSDDDIGFFAEHSGYSSFLSSLNPDALSKNEIVTGKKATTAFAKGAQITKDDLEFDTDSDIEEYEKKPRKVKAESNLEEYEEKPRKMKSEWEDKSFKKLPIKTADGRVVQKSEEPVAEVAASEEELDNQVDSSEDDMESADGDDSDEADSEPQAPEAEPKLTKKQYVLKKKEELAELAQEIIEDPEKNIEKLKGLREIAKEDNLTIKKLAFLTQLAVYKDIIPGYRIRKLTEQELSAKLSREVKKLRNYEETLLSNYQAYLQSLENTHRIHNDPNAEPDDLAMVAIRCMCDLLTNVTHFNFRLNIMTAVISRMGTKNPNQMSEMCCEAIIQLFQDDESGEASEDAVKLIAKMIKSKAYLVNDEALNTFLHLRLRDELVIQSDDAKSIKKRKKDRQHRSRKTRKIAKENKEIEKEMKEAEAEIDYDQKRKVQTETLKHVFTTYFRILKHAQTSPLLPSVLEGLAVFGHLINVDFFQDLLQVLKKIMTVDEENPDQAVLSTRSSLLCILTAFQILSGQGEALNIDLKDYFEHLYSIMMPLALNINVDGKSQEVEKPQVDKKFTLLSEAELLLKNLDMLLIQRRHVAPERAAAFLKRLALISLDFPEKVVIQCLNMLQRLMVKYPKLDGLLSSEDRAGNGIYMKELNDPELCNPFATSLWELALLRNHYNPKIRAMSEDLMKYSSDKF</sequence>
<accession>A0ABR2WXX2</accession>
<feature type="compositionally biased region" description="Acidic residues" evidence="6">
    <location>
        <begin position="96"/>
        <end position="106"/>
    </location>
</feature>
<evidence type="ECO:0000256" key="3">
    <source>
        <dbReference type="ARBA" id="ARBA00023054"/>
    </source>
</evidence>
<proteinExistence type="inferred from homology"/>